<sequence>LYDFQWNVLAFSTSLRHFFLSCAVDFKSKIPISFKSSITSSSHRSLVSNNNIGLVTE</sequence>
<dbReference type="EMBL" id="JASPKZ010007464">
    <property type="protein sequence ID" value="KAJ9584120.1"/>
    <property type="molecule type" value="Genomic_DNA"/>
</dbReference>
<accession>A0AAD7ZNU6</accession>
<reference evidence="1" key="1">
    <citation type="journal article" date="2023" name="IScience">
        <title>Live-bearing cockroach genome reveals convergent evolutionary mechanisms linked to viviparity in insects and beyond.</title>
        <authorList>
            <person name="Fouks B."/>
            <person name="Harrison M.C."/>
            <person name="Mikhailova A.A."/>
            <person name="Marchal E."/>
            <person name="English S."/>
            <person name="Carruthers M."/>
            <person name="Jennings E.C."/>
            <person name="Chiamaka E.L."/>
            <person name="Frigard R.A."/>
            <person name="Pippel M."/>
            <person name="Attardo G.M."/>
            <person name="Benoit J.B."/>
            <person name="Bornberg-Bauer E."/>
            <person name="Tobe S.S."/>
        </authorList>
    </citation>
    <scope>NUCLEOTIDE SEQUENCE</scope>
    <source>
        <strain evidence="1">Stay&amp;Tobe</strain>
    </source>
</reference>
<reference evidence="1" key="2">
    <citation type="submission" date="2023-05" db="EMBL/GenBank/DDBJ databases">
        <authorList>
            <person name="Fouks B."/>
        </authorList>
    </citation>
    <scope>NUCLEOTIDE SEQUENCE</scope>
    <source>
        <strain evidence="1">Stay&amp;Tobe</strain>
        <tissue evidence="1">Testes</tissue>
    </source>
</reference>
<dbReference type="Proteomes" id="UP001233999">
    <property type="component" value="Unassembled WGS sequence"/>
</dbReference>
<evidence type="ECO:0000313" key="2">
    <source>
        <dbReference type="Proteomes" id="UP001233999"/>
    </source>
</evidence>
<organism evidence="1 2">
    <name type="scientific">Diploptera punctata</name>
    <name type="common">Pacific beetle cockroach</name>
    <dbReference type="NCBI Taxonomy" id="6984"/>
    <lineage>
        <taxon>Eukaryota</taxon>
        <taxon>Metazoa</taxon>
        <taxon>Ecdysozoa</taxon>
        <taxon>Arthropoda</taxon>
        <taxon>Hexapoda</taxon>
        <taxon>Insecta</taxon>
        <taxon>Pterygota</taxon>
        <taxon>Neoptera</taxon>
        <taxon>Polyneoptera</taxon>
        <taxon>Dictyoptera</taxon>
        <taxon>Blattodea</taxon>
        <taxon>Blaberoidea</taxon>
        <taxon>Blaberidae</taxon>
        <taxon>Diplopterinae</taxon>
        <taxon>Diploptera</taxon>
    </lineage>
</organism>
<evidence type="ECO:0000313" key="1">
    <source>
        <dbReference type="EMBL" id="KAJ9584120.1"/>
    </source>
</evidence>
<feature type="non-terminal residue" evidence="1">
    <location>
        <position position="57"/>
    </location>
</feature>
<protein>
    <submittedName>
        <fullName evidence="1">Uncharacterized protein</fullName>
    </submittedName>
</protein>
<comment type="caution">
    <text evidence="1">The sequence shown here is derived from an EMBL/GenBank/DDBJ whole genome shotgun (WGS) entry which is preliminary data.</text>
</comment>
<feature type="non-terminal residue" evidence="1">
    <location>
        <position position="1"/>
    </location>
</feature>
<name>A0AAD7ZNU6_DIPPU</name>
<keyword evidence="2" id="KW-1185">Reference proteome</keyword>
<dbReference type="AlphaFoldDB" id="A0AAD7ZNU6"/>
<proteinExistence type="predicted"/>
<gene>
    <name evidence="1" type="ORF">L9F63_021529</name>
</gene>